<reference evidence="1 2" key="1">
    <citation type="submission" date="2018-12" db="EMBL/GenBank/DDBJ databases">
        <authorList>
            <consortium name="Pathogen Informatics"/>
        </authorList>
    </citation>
    <scope>NUCLEOTIDE SEQUENCE [LARGE SCALE GENOMIC DNA]</scope>
    <source>
        <strain evidence="1 2">NCTC11976</strain>
    </source>
</reference>
<organism evidence="1 2">
    <name type="scientific">Legionella cherrii</name>
    <dbReference type="NCBI Taxonomy" id="28084"/>
    <lineage>
        <taxon>Bacteria</taxon>
        <taxon>Pseudomonadati</taxon>
        <taxon>Pseudomonadota</taxon>
        <taxon>Gammaproteobacteria</taxon>
        <taxon>Legionellales</taxon>
        <taxon>Legionellaceae</taxon>
        <taxon>Legionella</taxon>
    </lineage>
</organism>
<gene>
    <name evidence="1" type="ORF">NCTC11976_02126</name>
</gene>
<evidence type="ECO:0000313" key="1">
    <source>
        <dbReference type="EMBL" id="VEB37263.1"/>
    </source>
</evidence>
<name>A0ABY6T7G4_9GAMM</name>
<dbReference type="EMBL" id="LR134173">
    <property type="protein sequence ID" value="VEB37263.1"/>
    <property type="molecule type" value="Genomic_DNA"/>
</dbReference>
<evidence type="ECO:0000313" key="2">
    <source>
        <dbReference type="Proteomes" id="UP000277577"/>
    </source>
</evidence>
<keyword evidence="2" id="KW-1185">Reference proteome</keyword>
<sequence length="72" mass="8170">MLLISFNFGAELLILCPYIYGPICSRIEGMAAGTNTMHGVTHNLNSHLLVHFIQVLYLKLPRDQIMQFSSYL</sequence>
<proteinExistence type="predicted"/>
<dbReference type="Proteomes" id="UP000277577">
    <property type="component" value="Chromosome"/>
</dbReference>
<accession>A0ABY6T7G4</accession>
<protein>
    <submittedName>
        <fullName evidence="1">Uncharacterized protein</fullName>
    </submittedName>
</protein>